<organism evidence="2 3">
    <name type="scientific">Heterorhabditis bacteriophora</name>
    <name type="common">Entomopathogenic nematode worm</name>
    <dbReference type="NCBI Taxonomy" id="37862"/>
    <lineage>
        <taxon>Eukaryota</taxon>
        <taxon>Metazoa</taxon>
        <taxon>Ecdysozoa</taxon>
        <taxon>Nematoda</taxon>
        <taxon>Chromadorea</taxon>
        <taxon>Rhabditida</taxon>
        <taxon>Rhabditina</taxon>
        <taxon>Rhabditomorpha</taxon>
        <taxon>Strongyloidea</taxon>
        <taxon>Heterorhabditidae</taxon>
        <taxon>Heterorhabditis</taxon>
    </lineage>
</organism>
<proteinExistence type="predicted"/>
<protein>
    <submittedName>
        <fullName evidence="3">G_PROTEIN_RECEP_F3_4 domain-containing protein</fullName>
    </submittedName>
</protein>
<feature type="transmembrane region" description="Helical" evidence="1">
    <location>
        <begin position="62"/>
        <end position="89"/>
    </location>
</feature>
<evidence type="ECO:0000313" key="3">
    <source>
        <dbReference type="WBParaSite" id="Hba_12503"/>
    </source>
</evidence>
<reference evidence="3" key="1">
    <citation type="submission" date="2016-11" db="UniProtKB">
        <authorList>
            <consortium name="WormBaseParasite"/>
        </authorList>
    </citation>
    <scope>IDENTIFICATION</scope>
</reference>
<accession>A0A1I7X4H7</accession>
<evidence type="ECO:0000256" key="1">
    <source>
        <dbReference type="SAM" id="Phobius"/>
    </source>
</evidence>
<keyword evidence="1" id="KW-0812">Transmembrane</keyword>
<name>A0A1I7X4H7_HETBA</name>
<sequence length="163" mass="18483">MRSFSPCYSAGKCPSNRPVTYRLFACGNSSDPQLRVNNMESDYMFLALNNCLEIRKIVTDPIYIIPSFLASGAGLLAVVMALYAIVLFVKKSYFHINVKILLGLLLVACLLFSASNSFATLYIIANIFLYDNSCSFFDNNSFCYYFRRILMIIYLGNDINYTQ</sequence>
<keyword evidence="1" id="KW-0472">Membrane</keyword>
<dbReference type="Proteomes" id="UP000095283">
    <property type="component" value="Unplaced"/>
</dbReference>
<keyword evidence="2" id="KW-1185">Reference proteome</keyword>
<dbReference type="WBParaSite" id="Hba_12503">
    <property type="protein sequence ID" value="Hba_12503"/>
    <property type="gene ID" value="Hba_12503"/>
</dbReference>
<keyword evidence="1" id="KW-1133">Transmembrane helix</keyword>
<dbReference type="AlphaFoldDB" id="A0A1I7X4H7"/>
<evidence type="ECO:0000313" key="2">
    <source>
        <dbReference type="Proteomes" id="UP000095283"/>
    </source>
</evidence>
<feature type="transmembrane region" description="Helical" evidence="1">
    <location>
        <begin position="101"/>
        <end position="125"/>
    </location>
</feature>